<name>A0ABV2K662_SPOPS</name>
<comment type="caution">
    <text evidence="1">The sequence shown here is derived from an EMBL/GenBank/DDBJ whole genome shotgun (WGS) entry which is preliminary data.</text>
</comment>
<keyword evidence="2" id="KW-1185">Reference proteome</keyword>
<organism evidence="1 2">
    <name type="scientific">Sporosarcina psychrophila</name>
    <name type="common">Bacillus psychrophilus</name>
    <dbReference type="NCBI Taxonomy" id="1476"/>
    <lineage>
        <taxon>Bacteria</taxon>
        <taxon>Bacillati</taxon>
        <taxon>Bacillota</taxon>
        <taxon>Bacilli</taxon>
        <taxon>Bacillales</taxon>
        <taxon>Caryophanaceae</taxon>
        <taxon>Sporosarcina</taxon>
    </lineage>
</organism>
<protein>
    <submittedName>
        <fullName evidence="1">Uncharacterized protein</fullName>
    </submittedName>
</protein>
<gene>
    <name evidence="1" type="ORF">ABIC55_001667</name>
</gene>
<dbReference type="Proteomes" id="UP001549104">
    <property type="component" value="Unassembled WGS sequence"/>
</dbReference>
<evidence type="ECO:0000313" key="2">
    <source>
        <dbReference type="Proteomes" id="UP001549104"/>
    </source>
</evidence>
<proteinExistence type="predicted"/>
<evidence type="ECO:0000313" key="1">
    <source>
        <dbReference type="EMBL" id="MET3656580.1"/>
    </source>
</evidence>
<dbReference type="EMBL" id="JBEPME010000002">
    <property type="protein sequence ID" value="MET3656580.1"/>
    <property type="molecule type" value="Genomic_DNA"/>
</dbReference>
<accession>A0ABV2K662</accession>
<reference evidence="1 2" key="1">
    <citation type="submission" date="2024-06" db="EMBL/GenBank/DDBJ databases">
        <title>Sorghum-associated microbial communities from plants grown in Nebraska, USA.</title>
        <authorList>
            <person name="Schachtman D."/>
        </authorList>
    </citation>
    <scope>NUCLEOTIDE SEQUENCE [LARGE SCALE GENOMIC DNA]</scope>
    <source>
        <strain evidence="1 2">1288</strain>
    </source>
</reference>
<sequence length="112" mass="13685">MIVKAEREVRYYKVHRTNYLRTLFITKKVGLFKKHYFRYKYVEYYLNGFKVIQIRLKERIRIISQISQVDSEFAFREQVEASKNPLTLECLEVNYGKQIDSYIDKVILYIKD</sequence>